<dbReference type="PANTHER" id="PTHR12654:SF25">
    <property type="entry name" value="NON-LYSOSOMAL GLUCOSYLCERAMIDASE"/>
    <property type="match status" value="1"/>
</dbReference>
<keyword evidence="3" id="KW-1185">Reference proteome</keyword>
<dbReference type="InterPro" id="IPR006775">
    <property type="entry name" value="GH116_catalytic"/>
</dbReference>
<evidence type="ECO:0000259" key="1">
    <source>
        <dbReference type="Pfam" id="PF04685"/>
    </source>
</evidence>
<dbReference type="PANTHER" id="PTHR12654">
    <property type="entry name" value="BILE ACID BETA-GLUCOSIDASE-RELATED"/>
    <property type="match status" value="1"/>
</dbReference>
<sequence length="447" mass="50528">MASTYENLCDPVSNSAFGTNLIQNGEENIGQLLYLEGTEYLMWNTYDVHFYASFALVMLFPKLELNLQRDFAATVLMHDPSRMEIMSDGKWVPRKVLGAVPHDAGLNDPWFERNAYNIISTARWKDLNCKFVLQVYRDVVATGDKDFARAVWPSVYVAMAYMDQFDKDGDGMIENEGIPDQTYDTWSVTGVSAYCGGLWVAALQATSAMAYKVGDDESANYFWIKYQKAKTVYGGLWNGSYLNYDSSGNKSIHADQLAGQWYARACGLSPVIDGDKVRKALEKIYEFNVLKVKGGTRGAVNGMLPDGRVDLTALQAKEIWPGVTYALSASMIQEGMEEMAFQTAAGIYKAAWSEEGLGYSFQVPESWDINDQYRALCYMRPLAIWAMQWALSKPKDLKEEMPHEGIEDESYLRQHAGFSEVAHLLRLPEEEAPRNFFQTFMSFFARE</sequence>
<accession>A0ABQ9AMI6</accession>
<dbReference type="InterPro" id="IPR008928">
    <property type="entry name" value="6-hairpin_glycosidase_sf"/>
</dbReference>
<dbReference type="Pfam" id="PF04685">
    <property type="entry name" value="DUF608"/>
    <property type="match status" value="1"/>
</dbReference>
<protein>
    <recommendedName>
        <fullName evidence="1">Glycosyl-hydrolase family 116 catalytic region domain-containing protein</fullName>
    </recommendedName>
</protein>
<dbReference type="Gene3D" id="1.50.10.10">
    <property type="match status" value="1"/>
</dbReference>
<name>A0ABQ9AMI6_9ROSI</name>
<comment type="caution">
    <text evidence="2">The sequence shown here is derived from an EMBL/GenBank/DDBJ whole genome shotgun (WGS) entry which is preliminary data.</text>
</comment>
<dbReference type="EMBL" id="JAPFFI010000018">
    <property type="protein sequence ID" value="KAJ6348753.1"/>
    <property type="molecule type" value="Genomic_DNA"/>
</dbReference>
<evidence type="ECO:0000313" key="2">
    <source>
        <dbReference type="EMBL" id="KAJ6348753.1"/>
    </source>
</evidence>
<reference evidence="2" key="1">
    <citation type="submission" date="2022-10" db="EMBL/GenBank/DDBJ databases">
        <authorList>
            <person name="Hyden B.L."/>
            <person name="Feng K."/>
            <person name="Yates T."/>
            <person name="Jawdy S."/>
            <person name="Smart L.B."/>
            <person name="Muchero W."/>
        </authorList>
    </citation>
    <scope>NUCLEOTIDE SEQUENCE</scope>
    <source>
        <tissue evidence="2">Shoot tip</tissue>
    </source>
</reference>
<feature type="domain" description="Glycosyl-hydrolase family 116 catalytic region" evidence="1">
    <location>
        <begin position="30"/>
        <end position="387"/>
    </location>
</feature>
<evidence type="ECO:0000313" key="3">
    <source>
        <dbReference type="Proteomes" id="UP001141253"/>
    </source>
</evidence>
<dbReference type="InterPro" id="IPR012341">
    <property type="entry name" value="6hp_glycosidase-like_sf"/>
</dbReference>
<dbReference type="SUPFAM" id="SSF48208">
    <property type="entry name" value="Six-hairpin glycosidases"/>
    <property type="match status" value="1"/>
</dbReference>
<gene>
    <name evidence="2" type="ORF">OIU77_006347</name>
</gene>
<organism evidence="2 3">
    <name type="scientific">Salix suchowensis</name>
    <dbReference type="NCBI Taxonomy" id="1278906"/>
    <lineage>
        <taxon>Eukaryota</taxon>
        <taxon>Viridiplantae</taxon>
        <taxon>Streptophyta</taxon>
        <taxon>Embryophyta</taxon>
        <taxon>Tracheophyta</taxon>
        <taxon>Spermatophyta</taxon>
        <taxon>Magnoliopsida</taxon>
        <taxon>eudicotyledons</taxon>
        <taxon>Gunneridae</taxon>
        <taxon>Pentapetalae</taxon>
        <taxon>rosids</taxon>
        <taxon>fabids</taxon>
        <taxon>Malpighiales</taxon>
        <taxon>Salicaceae</taxon>
        <taxon>Saliceae</taxon>
        <taxon>Salix</taxon>
    </lineage>
</organism>
<dbReference type="InterPro" id="IPR052566">
    <property type="entry name" value="Non-lysos_glucosylceramidase"/>
</dbReference>
<dbReference type="Proteomes" id="UP001141253">
    <property type="component" value="Chromosome 19"/>
</dbReference>
<reference evidence="2" key="2">
    <citation type="journal article" date="2023" name="Int. J. Mol. Sci.">
        <title>De Novo Assembly and Annotation of 11 Diverse Shrub Willow (Salix) Genomes Reveals Novel Gene Organization in Sex-Linked Regions.</title>
        <authorList>
            <person name="Hyden B."/>
            <person name="Feng K."/>
            <person name="Yates T.B."/>
            <person name="Jawdy S."/>
            <person name="Cereghino C."/>
            <person name="Smart L.B."/>
            <person name="Muchero W."/>
        </authorList>
    </citation>
    <scope>NUCLEOTIDE SEQUENCE</scope>
    <source>
        <tissue evidence="2">Shoot tip</tissue>
    </source>
</reference>
<proteinExistence type="predicted"/>